<dbReference type="Pfam" id="PF07558">
    <property type="entry name" value="Shugoshin_N"/>
    <property type="match status" value="1"/>
</dbReference>
<gene>
    <name evidence="12" type="ORF">BT63DRAFT_417176</name>
</gene>
<organism evidence="12 13">
    <name type="scientific">Microthyrium microscopicum</name>
    <dbReference type="NCBI Taxonomy" id="703497"/>
    <lineage>
        <taxon>Eukaryota</taxon>
        <taxon>Fungi</taxon>
        <taxon>Dikarya</taxon>
        <taxon>Ascomycota</taxon>
        <taxon>Pezizomycotina</taxon>
        <taxon>Dothideomycetes</taxon>
        <taxon>Dothideomycetes incertae sedis</taxon>
        <taxon>Microthyriales</taxon>
        <taxon>Microthyriaceae</taxon>
        <taxon>Microthyrium</taxon>
    </lineage>
</organism>
<dbReference type="GO" id="GO:0045132">
    <property type="term" value="P:meiotic chromosome segregation"/>
    <property type="evidence" value="ECO:0007669"/>
    <property type="project" value="InterPro"/>
</dbReference>
<comment type="similarity">
    <text evidence="2">Belongs to the shugoshin family.</text>
</comment>
<accession>A0A6A6U2Z7</accession>
<comment type="subcellular location">
    <subcellularLocation>
        <location evidence="1">Chromosome</location>
        <location evidence="1">Centromere</location>
    </subcellularLocation>
</comment>
<evidence type="ECO:0008006" key="14">
    <source>
        <dbReference type="Google" id="ProtNLM"/>
    </source>
</evidence>
<feature type="region of interest" description="Disordered" evidence="9">
    <location>
        <begin position="423"/>
        <end position="696"/>
    </location>
</feature>
<sequence>MARVNELGPPAESVDAGMNTLLNGSKIRLTRFQVKRRFLRQNRELAKSNSIQSIRIRVLESEISKLLTLNAELSQENIALKVEIDNRPDKISVRSVREKLEQQMDMLSGLVSELASFQKLPPKQKHRESLARPERHELDMLEEQEGRLATIAEDKSWPRASLAEQPQAEITSSSFDSDPGPPPVALSLMPDPIQESDTIMDIPAPAQAVEGMDDMLPEGLPSNVEMRRKRRDSGKMSSRRSVSFEQPEMEIDELSAESSAETKPVIRTTLKRKLDARDDETAKAAPAVESFTFARKTSLQKSSERRTDISEKRSSSRPSKEPTIDRKPFGEKPVNTDPVVSPKKPRRGLGTEKSLKAPPAPSLLKDPPRTKIKDRKPVLPESKALPELNIETTRKTAIPESKASSDLNIVDMAAYEAALQPKTPALDLFSPPSQPSTDRPVGKDTPPPTNLASISTTTGLEPSGRPGRRARAVVNYAEPNLISKMRRPTKELSDAVGKDGRPIPGAIVKKDSAHPWQPKSSSSDLPPSYIDEAPSPLVNKISEPLPVSDASEADSTSTSTKTKRAPRASVSASYATPSSTSSTTASTKATSARHASAAVDALPAPSRRRRVDEMREAELAVYDFNESSPTSSDRSSDSITQGRAQRRHSSMTDVRGGDEAKGKGGGGELAAVGKIRGENPLDRANRVAARRRSMML</sequence>
<reference evidence="12" key="1">
    <citation type="journal article" date="2020" name="Stud. Mycol.">
        <title>101 Dothideomycetes genomes: a test case for predicting lifestyles and emergence of pathogens.</title>
        <authorList>
            <person name="Haridas S."/>
            <person name="Albert R."/>
            <person name="Binder M."/>
            <person name="Bloem J."/>
            <person name="Labutti K."/>
            <person name="Salamov A."/>
            <person name="Andreopoulos B."/>
            <person name="Baker S."/>
            <person name="Barry K."/>
            <person name="Bills G."/>
            <person name="Bluhm B."/>
            <person name="Cannon C."/>
            <person name="Castanera R."/>
            <person name="Culley D."/>
            <person name="Daum C."/>
            <person name="Ezra D."/>
            <person name="Gonzalez J."/>
            <person name="Henrissat B."/>
            <person name="Kuo A."/>
            <person name="Liang C."/>
            <person name="Lipzen A."/>
            <person name="Lutzoni F."/>
            <person name="Magnuson J."/>
            <person name="Mondo S."/>
            <person name="Nolan M."/>
            <person name="Ohm R."/>
            <person name="Pangilinan J."/>
            <person name="Park H.-J."/>
            <person name="Ramirez L."/>
            <person name="Alfaro M."/>
            <person name="Sun H."/>
            <person name="Tritt A."/>
            <person name="Yoshinaga Y."/>
            <person name="Zwiers L.-H."/>
            <person name="Turgeon B."/>
            <person name="Goodwin S."/>
            <person name="Spatafora J."/>
            <person name="Crous P."/>
            <person name="Grigoriev I."/>
        </authorList>
    </citation>
    <scope>NUCLEOTIDE SEQUENCE</scope>
    <source>
        <strain evidence="12">CBS 115976</strain>
    </source>
</reference>
<dbReference type="GO" id="GO:0005634">
    <property type="term" value="C:nucleus"/>
    <property type="evidence" value="ECO:0007669"/>
    <property type="project" value="InterPro"/>
</dbReference>
<keyword evidence="13" id="KW-1185">Reference proteome</keyword>
<feature type="compositionally biased region" description="Basic and acidic residues" evidence="9">
    <location>
        <begin position="488"/>
        <end position="501"/>
    </location>
</feature>
<evidence type="ECO:0000256" key="1">
    <source>
        <dbReference type="ARBA" id="ARBA00004584"/>
    </source>
</evidence>
<evidence type="ECO:0000313" key="13">
    <source>
        <dbReference type="Proteomes" id="UP000799302"/>
    </source>
</evidence>
<evidence type="ECO:0000259" key="11">
    <source>
        <dbReference type="Pfam" id="PF07558"/>
    </source>
</evidence>
<name>A0A6A6U2Z7_9PEZI</name>
<keyword evidence="8" id="KW-0137">Centromere</keyword>
<dbReference type="EMBL" id="MU004240">
    <property type="protein sequence ID" value="KAF2665633.1"/>
    <property type="molecule type" value="Genomic_DNA"/>
</dbReference>
<evidence type="ECO:0000256" key="9">
    <source>
        <dbReference type="SAM" id="MobiDB-lite"/>
    </source>
</evidence>
<proteinExistence type="inferred from homology"/>
<feature type="compositionally biased region" description="Polar residues" evidence="9">
    <location>
        <begin position="235"/>
        <end position="244"/>
    </location>
</feature>
<dbReference type="GO" id="GO:0000779">
    <property type="term" value="C:condensed chromosome, centromeric region"/>
    <property type="evidence" value="ECO:0007669"/>
    <property type="project" value="UniProtKB-ARBA"/>
</dbReference>
<evidence type="ECO:0000256" key="3">
    <source>
        <dbReference type="ARBA" id="ARBA00022454"/>
    </source>
</evidence>
<keyword evidence="3" id="KW-0158">Chromosome</keyword>
<feature type="compositionally biased region" description="Basic and acidic residues" evidence="9">
    <location>
        <begin position="272"/>
        <end position="282"/>
    </location>
</feature>
<evidence type="ECO:0000256" key="8">
    <source>
        <dbReference type="ARBA" id="ARBA00023328"/>
    </source>
</evidence>
<dbReference type="OrthoDB" id="5394106at2759"/>
<keyword evidence="5" id="KW-0159">Chromosome partition</keyword>
<feature type="compositionally biased region" description="Polar residues" evidence="9">
    <location>
        <begin position="450"/>
        <end position="460"/>
    </location>
</feature>
<feature type="compositionally biased region" description="Basic and acidic residues" evidence="9">
    <location>
        <begin position="366"/>
        <end position="378"/>
    </location>
</feature>
<dbReference type="InterPro" id="IPR011516">
    <property type="entry name" value="Shugoshin_N"/>
</dbReference>
<keyword evidence="7" id="KW-0131">Cell cycle</keyword>
<protein>
    <recommendedName>
        <fullName evidence="14">Shugoshin C-terminal domain-containing protein</fullName>
    </recommendedName>
</protein>
<evidence type="ECO:0000256" key="6">
    <source>
        <dbReference type="ARBA" id="ARBA00023054"/>
    </source>
</evidence>
<dbReference type="InterPro" id="IPR011515">
    <property type="entry name" value="Shugoshin_C"/>
</dbReference>
<keyword evidence="4" id="KW-0132">Cell division</keyword>
<evidence type="ECO:0000256" key="5">
    <source>
        <dbReference type="ARBA" id="ARBA00022829"/>
    </source>
</evidence>
<dbReference type="GO" id="GO:0051301">
    <property type="term" value="P:cell division"/>
    <property type="evidence" value="ECO:0007669"/>
    <property type="project" value="UniProtKB-KW"/>
</dbReference>
<feature type="region of interest" description="Disordered" evidence="9">
    <location>
        <begin position="152"/>
        <end position="190"/>
    </location>
</feature>
<feature type="compositionally biased region" description="Low complexity" evidence="9">
    <location>
        <begin position="548"/>
        <end position="560"/>
    </location>
</feature>
<evidence type="ECO:0000259" key="10">
    <source>
        <dbReference type="Pfam" id="PF07557"/>
    </source>
</evidence>
<keyword evidence="6" id="KW-0175">Coiled coil</keyword>
<feature type="compositionally biased region" description="Low complexity" evidence="9">
    <location>
        <begin position="568"/>
        <end position="598"/>
    </location>
</feature>
<feature type="compositionally biased region" description="Basic and acidic residues" evidence="9">
    <location>
        <begin position="302"/>
        <end position="330"/>
    </location>
</feature>
<dbReference type="Proteomes" id="UP000799302">
    <property type="component" value="Unassembled WGS sequence"/>
</dbReference>
<evidence type="ECO:0000256" key="7">
    <source>
        <dbReference type="ARBA" id="ARBA00023306"/>
    </source>
</evidence>
<feature type="domain" description="Shugoshin N-terminal coiled-coil" evidence="11">
    <location>
        <begin position="34"/>
        <end position="77"/>
    </location>
</feature>
<feature type="region of interest" description="Disordered" evidence="9">
    <location>
        <begin position="215"/>
        <end position="399"/>
    </location>
</feature>
<feature type="compositionally biased region" description="Basic and acidic residues" evidence="9">
    <location>
        <begin position="675"/>
        <end position="685"/>
    </location>
</feature>
<evidence type="ECO:0000256" key="4">
    <source>
        <dbReference type="ARBA" id="ARBA00022618"/>
    </source>
</evidence>
<evidence type="ECO:0000256" key="2">
    <source>
        <dbReference type="ARBA" id="ARBA00010845"/>
    </source>
</evidence>
<dbReference type="AlphaFoldDB" id="A0A6A6U2Z7"/>
<dbReference type="Pfam" id="PF07557">
    <property type="entry name" value="Shugoshin_C"/>
    <property type="match status" value="1"/>
</dbReference>
<evidence type="ECO:0000313" key="12">
    <source>
        <dbReference type="EMBL" id="KAF2665633.1"/>
    </source>
</evidence>
<feature type="domain" description="Shugoshin C-terminal" evidence="10">
    <location>
        <begin position="464"/>
        <end position="487"/>
    </location>
</feature>